<sequence length="451" mass="49830">MSVIQFPKQKAVFQPFAHFIRLGEGSYRRVADLIAAGTLTSKRVVIDASKAAHQRDLIEMLRGRETEIILDPRTIELSSRRKCGGLAASAPWASPDKGTPLGPELFRKGHSTDIYGQIAKMCMELGVDAVLAPTQFLGDPGFDGWYRINVEGCELLRTALDDAGGQNVRIDYLLAARLSDLRKPDFQRQFLTDLQSMPVDNLWLRLSMSPVENSPTNAQRLIGTLAGWHNAGVPIIMDYVGGLAGEALLSMNVVSGIAHGFGEQTAFTTSNWNDPPKKRDPEDGKKGGRAQRISVTALGRTFTTKEMEVLLSAHGARSLLLPAERHIAPNGVQDIQNDARRFNAADAEHRLLAISKVPTVDRPEFFAQTRMREIASTAKRAEKLNPKAEVAKANNVDLAKLQKRLTEQRQKSDSLRETFEDIATERKEQGYLAKEIGSVRLATQHKETGTR</sequence>
<dbReference type="AlphaFoldDB" id="A0A420EJ81"/>
<feature type="compositionally biased region" description="Basic and acidic residues" evidence="2">
    <location>
        <begin position="275"/>
        <end position="286"/>
    </location>
</feature>
<dbReference type="OrthoDB" id="5178506at2"/>
<evidence type="ECO:0000313" key="4">
    <source>
        <dbReference type="Proteomes" id="UP000284395"/>
    </source>
</evidence>
<name>A0A420EJ81_9SPHN</name>
<feature type="coiled-coil region" evidence="1">
    <location>
        <begin position="391"/>
        <end position="418"/>
    </location>
</feature>
<comment type="caution">
    <text evidence="3">The sequence shown here is derived from an EMBL/GenBank/DDBJ whole genome shotgun (WGS) entry which is preliminary data.</text>
</comment>
<accession>A0A420EJ81</accession>
<feature type="region of interest" description="Disordered" evidence="2">
    <location>
        <begin position="266"/>
        <end position="290"/>
    </location>
</feature>
<proteinExistence type="predicted"/>
<reference evidence="3 4" key="1">
    <citation type="submission" date="2018-09" db="EMBL/GenBank/DDBJ databases">
        <title>Altererythrobacter spongiae sp. nov., isolated from a marine sponge.</title>
        <authorList>
            <person name="Zhuang L."/>
            <person name="Luo L."/>
        </authorList>
    </citation>
    <scope>NUCLEOTIDE SEQUENCE [LARGE SCALE GENOMIC DNA]</scope>
    <source>
        <strain evidence="3 4">HN-Y73</strain>
    </source>
</reference>
<evidence type="ECO:0000256" key="2">
    <source>
        <dbReference type="SAM" id="MobiDB-lite"/>
    </source>
</evidence>
<dbReference type="EMBL" id="RAPF01000005">
    <property type="protein sequence ID" value="RKF20781.1"/>
    <property type="molecule type" value="Genomic_DNA"/>
</dbReference>
<keyword evidence="1" id="KW-0175">Coiled coil</keyword>
<organism evidence="3 4">
    <name type="scientific">Altericroceibacterium spongiae</name>
    <dbReference type="NCBI Taxonomy" id="2320269"/>
    <lineage>
        <taxon>Bacteria</taxon>
        <taxon>Pseudomonadati</taxon>
        <taxon>Pseudomonadota</taxon>
        <taxon>Alphaproteobacteria</taxon>
        <taxon>Sphingomonadales</taxon>
        <taxon>Erythrobacteraceae</taxon>
        <taxon>Altericroceibacterium</taxon>
    </lineage>
</organism>
<gene>
    <name evidence="3" type="ORF">D6851_11770</name>
</gene>
<protein>
    <submittedName>
        <fullName evidence="3">Uncharacterized protein</fullName>
    </submittedName>
</protein>
<keyword evidence="4" id="KW-1185">Reference proteome</keyword>
<evidence type="ECO:0000256" key="1">
    <source>
        <dbReference type="SAM" id="Coils"/>
    </source>
</evidence>
<dbReference type="RefSeq" id="WP_120325064.1">
    <property type="nucleotide sequence ID" value="NZ_RAPF01000005.1"/>
</dbReference>
<evidence type="ECO:0000313" key="3">
    <source>
        <dbReference type="EMBL" id="RKF20781.1"/>
    </source>
</evidence>
<dbReference type="Proteomes" id="UP000284395">
    <property type="component" value="Unassembled WGS sequence"/>
</dbReference>